<name>A0AA38HGA4_9TREE</name>
<dbReference type="GeneID" id="77730024"/>
<evidence type="ECO:0000313" key="3">
    <source>
        <dbReference type="Proteomes" id="UP001164286"/>
    </source>
</evidence>
<comment type="caution">
    <text evidence="2">The sequence shown here is derived from an EMBL/GenBank/DDBJ whole genome shotgun (WGS) entry which is preliminary data.</text>
</comment>
<proteinExistence type="predicted"/>
<organism evidence="2 3">
    <name type="scientific">Dioszegia hungarica</name>
    <dbReference type="NCBI Taxonomy" id="4972"/>
    <lineage>
        <taxon>Eukaryota</taxon>
        <taxon>Fungi</taxon>
        <taxon>Dikarya</taxon>
        <taxon>Basidiomycota</taxon>
        <taxon>Agaricomycotina</taxon>
        <taxon>Tremellomycetes</taxon>
        <taxon>Tremellales</taxon>
        <taxon>Bulleribasidiaceae</taxon>
        <taxon>Dioszegia</taxon>
    </lineage>
</organism>
<gene>
    <name evidence="2" type="ORF">MKK02DRAFT_39873</name>
</gene>
<protein>
    <submittedName>
        <fullName evidence="2">Uncharacterized protein</fullName>
    </submittedName>
</protein>
<feature type="region of interest" description="Disordered" evidence="1">
    <location>
        <begin position="100"/>
        <end position="121"/>
    </location>
</feature>
<keyword evidence="3" id="KW-1185">Reference proteome</keyword>
<feature type="region of interest" description="Disordered" evidence="1">
    <location>
        <begin position="50"/>
        <end position="69"/>
    </location>
</feature>
<evidence type="ECO:0000256" key="1">
    <source>
        <dbReference type="SAM" id="MobiDB-lite"/>
    </source>
</evidence>
<reference evidence="2" key="1">
    <citation type="journal article" date="2022" name="G3 (Bethesda)">
        <title>High quality genome of the basidiomycete yeast Dioszegia hungarica PDD-24b-2 isolated from cloud water.</title>
        <authorList>
            <person name="Jarrige D."/>
            <person name="Haridas S."/>
            <person name="Bleykasten-Grosshans C."/>
            <person name="Joly M."/>
            <person name="Nadalig T."/>
            <person name="Sancelme M."/>
            <person name="Vuilleumier S."/>
            <person name="Grigoriev I.V."/>
            <person name="Amato P."/>
            <person name="Bringel F."/>
        </authorList>
    </citation>
    <scope>NUCLEOTIDE SEQUENCE</scope>
    <source>
        <strain evidence="2">PDD-24b-2</strain>
    </source>
</reference>
<evidence type="ECO:0000313" key="2">
    <source>
        <dbReference type="EMBL" id="KAI9639558.1"/>
    </source>
</evidence>
<dbReference type="EMBL" id="JAKWFO010000001">
    <property type="protein sequence ID" value="KAI9639558.1"/>
    <property type="molecule type" value="Genomic_DNA"/>
</dbReference>
<dbReference type="Proteomes" id="UP001164286">
    <property type="component" value="Unassembled WGS sequence"/>
</dbReference>
<dbReference type="AlphaFoldDB" id="A0AA38HGA4"/>
<accession>A0AA38HGA4</accession>
<sequence length="249" mass="27385">MASSQPIPTGDEVDISLRSEDGKVFKIKAYHLKSGSTVFRDMLSLPTPVNVNSIRNPPSPSTSSTENAIDIPADSGTLRIFIQLLEQGAVERISLFRSPFPVPGRRPRRTDSPGAPNPEAKPIEELTTLMDFLLRFDCSQAIQERAMHINHHVLYQDPWAGFVIAAKGNHMNHAREAIGHFHEVKGPATVDPGRMSLGAIKSIPIEWFAGYLRAVGAQKAALESPIIPTDDPARADFWENVSEIFDVAQ</sequence>
<dbReference type="RefSeq" id="XP_052949335.1">
    <property type="nucleotide sequence ID" value="XM_053090819.1"/>
</dbReference>